<gene>
    <name evidence="2" type="ORF">J3E07_000520</name>
</gene>
<proteinExistence type="predicted"/>
<dbReference type="Pfam" id="PF12717">
    <property type="entry name" value="Cnd1"/>
    <property type="match status" value="1"/>
</dbReference>
<dbReference type="EMBL" id="JAGGMV010000001">
    <property type="protein sequence ID" value="MBP2201122.1"/>
    <property type="molecule type" value="Genomic_DNA"/>
</dbReference>
<dbReference type="Gene3D" id="1.25.10.10">
    <property type="entry name" value="Leucine-rich Repeat Variant"/>
    <property type="match status" value="1"/>
</dbReference>
<dbReference type="RefSeq" id="WP_209590585.1">
    <property type="nucleotide sequence ID" value="NZ_JAGGMU010000001.1"/>
</dbReference>
<dbReference type="OrthoDB" id="60168at2157"/>
<dbReference type="InterPro" id="IPR011989">
    <property type="entry name" value="ARM-like"/>
</dbReference>
<dbReference type="Proteomes" id="UP000740329">
    <property type="component" value="Unassembled WGS sequence"/>
</dbReference>
<sequence>MILENIFSKNRKFRALVEDGFIAEALNQAQLDEDLHGELYSMLKSKNPKIRANSLHVLTKVAIKEKSFNHNALVQPMKRLLADPERHVVLTTLVCVKIFLKSFSEAYFEFESSILALHKGTIDLEIREYTNEIVKAYGSFKGQKVENGHEVLREKFKKIIDKESQSTLVVKLKEISEYIHDINPEVSNVEINKEKLNRRVNKEKIMSKKVDLNMISGDFDEINPMDLICKISSIQNSGKAEVVKNMDRLLELSCSRSTIIRNAALNAIYEITKKYPEVTYSKVSFLEKYLLQYGANSVIFKHTIQELANTYDLSNYTLNRLVQKSKLKTNSKNNDKISLR</sequence>
<dbReference type="InterPro" id="IPR032682">
    <property type="entry name" value="Cnd1_C"/>
</dbReference>
<name>A0A8J7RDB2_METVO</name>
<dbReference type="AlphaFoldDB" id="A0A8J7RDB2"/>
<protein>
    <recommendedName>
        <fullName evidence="1">Condensin complex subunit 1 C-terminal domain-containing protein</fullName>
    </recommendedName>
</protein>
<accession>A0A8J7RDB2</accession>
<feature type="domain" description="Condensin complex subunit 1 C-terminal" evidence="1">
    <location>
        <begin position="30"/>
        <end position="113"/>
    </location>
</feature>
<evidence type="ECO:0000313" key="3">
    <source>
        <dbReference type="Proteomes" id="UP000740329"/>
    </source>
</evidence>
<comment type="caution">
    <text evidence="2">The sequence shown here is derived from an EMBL/GenBank/DDBJ whole genome shotgun (WGS) entry which is preliminary data.</text>
</comment>
<dbReference type="InterPro" id="IPR016024">
    <property type="entry name" value="ARM-type_fold"/>
</dbReference>
<reference evidence="2" key="1">
    <citation type="submission" date="2021-03" db="EMBL/GenBank/DDBJ databases">
        <title>Genomic Encyclopedia of Type Strains, Phase IV (KMG-V): Genome sequencing to study the core and pangenomes of soil and plant-associated prokaryotes.</title>
        <authorList>
            <person name="Whitman W."/>
        </authorList>
    </citation>
    <scope>NUCLEOTIDE SEQUENCE</scope>
    <source>
        <strain evidence="2">C4</strain>
    </source>
</reference>
<dbReference type="SUPFAM" id="SSF48371">
    <property type="entry name" value="ARM repeat"/>
    <property type="match status" value="1"/>
</dbReference>
<evidence type="ECO:0000259" key="1">
    <source>
        <dbReference type="Pfam" id="PF12717"/>
    </source>
</evidence>
<organism evidence="2 3">
    <name type="scientific">Methanococcus voltae</name>
    <dbReference type="NCBI Taxonomy" id="2188"/>
    <lineage>
        <taxon>Archaea</taxon>
        <taxon>Methanobacteriati</taxon>
        <taxon>Methanobacteriota</taxon>
        <taxon>Methanomada group</taxon>
        <taxon>Methanococci</taxon>
        <taxon>Methanococcales</taxon>
        <taxon>Methanococcaceae</taxon>
        <taxon>Methanococcus</taxon>
    </lineage>
</organism>
<evidence type="ECO:0000313" key="2">
    <source>
        <dbReference type="EMBL" id="MBP2201122.1"/>
    </source>
</evidence>